<dbReference type="InterPro" id="IPR036388">
    <property type="entry name" value="WH-like_DNA-bd_sf"/>
</dbReference>
<evidence type="ECO:0000313" key="2">
    <source>
        <dbReference type="Proteomes" id="UP000218165"/>
    </source>
</evidence>
<dbReference type="EMBL" id="CP023563">
    <property type="protein sequence ID" value="ATG53214.1"/>
    <property type="molecule type" value="Genomic_DNA"/>
</dbReference>
<dbReference type="Gene3D" id="1.10.10.10">
    <property type="entry name" value="Winged helix-like DNA-binding domain superfamily/Winged helix DNA-binding domain"/>
    <property type="match status" value="1"/>
</dbReference>
<reference evidence="2" key="1">
    <citation type="submission" date="2017-09" db="EMBL/GenBank/DDBJ databases">
        <title>Brachybacterium sp. VM2412.</title>
        <authorList>
            <person name="Tak E.J."/>
            <person name="Bae J.-W."/>
        </authorList>
    </citation>
    <scope>NUCLEOTIDE SEQUENCE [LARGE SCALE GENOMIC DNA]</scope>
    <source>
        <strain evidence="2">VM2412</strain>
    </source>
</reference>
<gene>
    <name evidence="1" type="ORF">CFK38_10645</name>
</gene>
<organism evidence="1 2">
    <name type="scientific">Brachybacterium vulturis</name>
    <dbReference type="NCBI Taxonomy" id="2017484"/>
    <lineage>
        <taxon>Bacteria</taxon>
        <taxon>Bacillati</taxon>
        <taxon>Actinomycetota</taxon>
        <taxon>Actinomycetes</taxon>
        <taxon>Micrococcales</taxon>
        <taxon>Dermabacteraceae</taxon>
        <taxon>Brachybacterium</taxon>
    </lineage>
</organism>
<sequence>MARIERAKRDAAILESLAQGRTQREAAERHGVSKTTVQRVLSTMQETLPEQTVARDLMMSRFATYRAHLWPLLEQDPVRTVPRLLEVDQLEARTRGLMDPQQGNGTAEVQGMLAMLIGRPAGGTA</sequence>
<dbReference type="AlphaFoldDB" id="A0A291GT52"/>
<keyword evidence="2" id="KW-1185">Reference proteome</keyword>
<name>A0A291GT52_9MICO</name>
<dbReference type="Pfam" id="PF13384">
    <property type="entry name" value="HTH_23"/>
    <property type="match status" value="1"/>
</dbReference>
<accession>A0A291GT52</accession>
<dbReference type="Proteomes" id="UP000218165">
    <property type="component" value="Chromosome"/>
</dbReference>
<protein>
    <submittedName>
        <fullName evidence="1">Uncharacterized protein</fullName>
    </submittedName>
</protein>
<evidence type="ECO:0000313" key="1">
    <source>
        <dbReference type="EMBL" id="ATG53214.1"/>
    </source>
</evidence>
<dbReference type="OrthoDB" id="4793281at2"/>
<dbReference type="KEGG" id="brz:CFK38_10645"/>
<proteinExistence type="predicted"/>